<feature type="region of interest" description="Disordered" evidence="3">
    <location>
        <begin position="417"/>
        <end position="447"/>
    </location>
</feature>
<evidence type="ECO:0000259" key="5">
    <source>
        <dbReference type="PROSITE" id="PS51635"/>
    </source>
</evidence>
<keyword evidence="1 2" id="KW-0443">Lipid metabolism</keyword>
<organism evidence="6 7">
    <name type="scientific">Frankia nepalensis</name>
    <dbReference type="NCBI Taxonomy" id="1836974"/>
    <lineage>
        <taxon>Bacteria</taxon>
        <taxon>Bacillati</taxon>
        <taxon>Actinomycetota</taxon>
        <taxon>Actinomycetes</taxon>
        <taxon>Frankiales</taxon>
        <taxon>Frankiaceae</taxon>
        <taxon>Frankia</taxon>
    </lineage>
</organism>
<feature type="transmembrane region" description="Helical" evidence="4">
    <location>
        <begin position="187"/>
        <end position="208"/>
    </location>
</feature>
<keyword evidence="4" id="KW-1133">Transmembrane helix</keyword>
<dbReference type="InterPro" id="IPR002641">
    <property type="entry name" value="PNPLA_dom"/>
</dbReference>
<evidence type="ECO:0000256" key="3">
    <source>
        <dbReference type="SAM" id="MobiDB-lite"/>
    </source>
</evidence>
<dbReference type="GO" id="GO:0016787">
    <property type="term" value="F:hydrolase activity"/>
    <property type="evidence" value="ECO:0007669"/>
    <property type="project" value="UniProtKB-UniRule"/>
</dbReference>
<proteinExistence type="predicted"/>
<keyword evidence="4" id="KW-0812">Transmembrane</keyword>
<feature type="transmembrane region" description="Helical" evidence="4">
    <location>
        <begin position="157"/>
        <end position="175"/>
    </location>
</feature>
<evidence type="ECO:0000256" key="2">
    <source>
        <dbReference type="PROSITE-ProRule" id="PRU01161"/>
    </source>
</evidence>
<feature type="compositionally biased region" description="Basic and acidic residues" evidence="3">
    <location>
        <begin position="1"/>
        <end position="14"/>
    </location>
</feature>
<evidence type="ECO:0000313" key="6">
    <source>
        <dbReference type="EMBL" id="MBL7625616.1"/>
    </source>
</evidence>
<evidence type="ECO:0000256" key="1">
    <source>
        <dbReference type="ARBA" id="ARBA00023098"/>
    </source>
</evidence>
<sequence>MSASRTRADERADAADSQAADSRAPDTGAREQCDLIMKGGITSGIVYPRAVATLRTRYDFRSIGGASAGAIGAALTAAAQYAEHRRRRDPAAAGGFDQMERTSAEIARPGVLAGLFQPSRGSAWVYRLFFGLQGARGLWTKAWVVLRAVVRYFSPQVVVTAGIAFGSLTGVLYGFDGAFGRPTWYGSLLLVVVVGITSLLGLVGAMLVRILRTVRGLPATFYGICLGMPDRPGAATAGPGGPAALTPWLHRHIQLCAGRGEGDDPLTFADLARAEVENERVRLEMMTTDLSTARPLSLPFSDQSFLYAPAEFARLFPPDVLTYLEKVSTPVAVPEAPGVPAELRAFPTQDLPVVVATRMSLSFPVLISAVPLWVRGLGDAGPVRHWFSDGGIASNFPMHFFDAWLPARPTFGLDLVPAPRGEAGQRERPHRHRPSGAPEAKPRTAAAPSAVVAAAAAGAAPPERRVAPISSIVGFLLQILDTMQNWRDTMQAELPGFRDRIRPIYLPEGTGGMHITMTPDQILELSERGADAGQRFLTTFSWDNHLFARFALLMRELQRNLVGAGDVTLASTFAQAFTPEFQRTLTEHATRTVRGEAAVYTDDWGAAARDRTLDLLDLAAGWVTPSSLSFLQGPAPNPAPTMRMAPRI</sequence>
<feature type="short sequence motif" description="GXSXG" evidence="2">
    <location>
        <begin position="65"/>
        <end position="69"/>
    </location>
</feature>
<dbReference type="EMBL" id="JAEACQ010000006">
    <property type="protein sequence ID" value="MBL7625616.1"/>
    <property type="molecule type" value="Genomic_DNA"/>
</dbReference>
<dbReference type="GO" id="GO:0016042">
    <property type="term" value="P:lipid catabolic process"/>
    <property type="evidence" value="ECO:0007669"/>
    <property type="project" value="UniProtKB-UniRule"/>
</dbReference>
<reference evidence="6" key="1">
    <citation type="submission" date="2020-12" db="EMBL/GenBank/DDBJ databases">
        <title>Genomic characterization of non-nitrogen-fixing Frankia strains.</title>
        <authorList>
            <person name="Carlos-Shanley C."/>
            <person name="Guerra T."/>
            <person name="Hahn D."/>
        </authorList>
    </citation>
    <scope>NUCLEOTIDE SEQUENCE</scope>
    <source>
        <strain evidence="6">CN6</strain>
    </source>
</reference>
<comment type="caution">
    <text evidence="2">Lacks conserved residue(s) required for the propagation of feature annotation.</text>
</comment>
<dbReference type="Gene3D" id="3.40.1090.10">
    <property type="entry name" value="Cytosolic phospholipase A2 catalytic domain"/>
    <property type="match status" value="1"/>
</dbReference>
<dbReference type="PROSITE" id="PS51635">
    <property type="entry name" value="PNPLA"/>
    <property type="match status" value="1"/>
</dbReference>
<feature type="active site" description="Nucleophile" evidence="2">
    <location>
        <position position="67"/>
    </location>
</feature>
<dbReference type="InterPro" id="IPR016035">
    <property type="entry name" value="Acyl_Trfase/lysoPLipase"/>
</dbReference>
<accession>A0A937RGG7</accession>
<feature type="active site" description="Proton acceptor" evidence="2">
    <location>
        <position position="389"/>
    </location>
</feature>
<evidence type="ECO:0000313" key="7">
    <source>
        <dbReference type="Proteomes" id="UP000604475"/>
    </source>
</evidence>
<dbReference type="RefSeq" id="WP_203001931.1">
    <property type="nucleotide sequence ID" value="NZ_JADWYU010000205.1"/>
</dbReference>
<feature type="region of interest" description="Disordered" evidence="3">
    <location>
        <begin position="1"/>
        <end position="30"/>
    </location>
</feature>
<feature type="domain" description="PNPLA" evidence="5">
    <location>
        <begin position="35"/>
        <end position="402"/>
    </location>
</feature>
<gene>
    <name evidence="6" type="ORF">I7412_00155</name>
</gene>
<feature type="short sequence motif" description="DGA/G" evidence="2">
    <location>
        <begin position="389"/>
        <end position="391"/>
    </location>
</feature>
<dbReference type="AlphaFoldDB" id="A0A937RGG7"/>
<dbReference type="SUPFAM" id="SSF52151">
    <property type="entry name" value="FabD/lysophospholipase-like"/>
    <property type="match status" value="1"/>
</dbReference>
<comment type="caution">
    <text evidence="6">The sequence shown here is derived from an EMBL/GenBank/DDBJ whole genome shotgun (WGS) entry which is preliminary data.</text>
</comment>
<keyword evidence="2" id="KW-0378">Hydrolase</keyword>
<evidence type="ECO:0000256" key="4">
    <source>
        <dbReference type="SAM" id="Phobius"/>
    </source>
</evidence>
<keyword evidence="4" id="KW-0472">Membrane</keyword>
<keyword evidence="7" id="KW-1185">Reference proteome</keyword>
<dbReference type="Proteomes" id="UP000604475">
    <property type="component" value="Unassembled WGS sequence"/>
</dbReference>
<name>A0A937RGG7_9ACTN</name>
<protein>
    <submittedName>
        <fullName evidence="6">Patatin-like phospholipase family protein</fullName>
    </submittedName>
</protein>
<keyword evidence="2" id="KW-0442">Lipid degradation</keyword>